<dbReference type="Proteomes" id="UP000238153">
    <property type="component" value="Unassembled WGS sequence"/>
</dbReference>
<protein>
    <submittedName>
        <fullName evidence="1">Uncharacterized protein</fullName>
    </submittedName>
</protein>
<reference evidence="1 2" key="1">
    <citation type="submission" date="2017-11" db="EMBL/GenBank/DDBJ databases">
        <authorList>
            <person name="Founou R.C."/>
            <person name="Founou L."/>
            <person name="Allam M."/>
            <person name="Ismail A."/>
            <person name="Essack S.Y."/>
        </authorList>
    </citation>
    <scope>NUCLEOTIDE SEQUENCE [LARGE SCALE GENOMIC DNA]</scope>
    <source>
        <strain evidence="1 2">G811N2B1</strain>
    </source>
</reference>
<feature type="non-terminal residue" evidence="1">
    <location>
        <position position="1"/>
    </location>
</feature>
<evidence type="ECO:0000313" key="2">
    <source>
        <dbReference type="Proteomes" id="UP000238153"/>
    </source>
</evidence>
<sequence length="168" mass="18025">GFALLAATPSGTRAAMFRDVFDTMRQGLAVAVDALDQTELLQVSEKSRSVLKDPWAISAEEQYKDLNFLTTLVVGLAAGKYDRVVRVSARSGLAHRLVKLAGMDIPLADREPLLEAMLAAAAQHRMVRQFSVGQLSGWRLAPGTVRLKLGVGNPDSGKGNAFFTGLDA</sequence>
<proteinExistence type="predicted"/>
<gene>
    <name evidence="1" type="ORF">CV019_16510</name>
</gene>
<dbReference type="EMBL" id="PGWX01000820">
    <property type="protein sequence ID" value="PPJ67160.1"/>
    <property type="molecule type" value="Genomic_DNA"/>
</dbReference>
<dbReference type="AlphaFoldDB" id="A0A7Z1MX72"/>
<organism evidence="1 2">
    <name type="scientific">Staphylococcus haemolyticus</name>
    <dbReference type="NCBI Taxonomy" id="1283"/>
    <lineage>
        <taxon>Bacteria</taxon>
        <taxon>Bacillati</taxon>
        <taxon>Bacillota</taxon>
        <taxon>Bacilli</taxon>
        <taxon>Bacillales</taxon>
        <taxon>Staphylococcaceae</taxon>
        <taxon>Staphylococcus</taxon>
    </lineage>
</organism>
<feature type="non-terminal residue" evidence="1">
    <location>
        <position position="168"/>
    </location>
</feature>
<accession>A0A7Z1MX72</accession>
<evidence type="ECO:0000313" key="1">
    <source>
        <dbReference type="EMBL" id="PPJ67160.1"/>
    </source>
</evidence>
<name>A0A7Z1MX72_STAHA</name>
<comment type="caution">
    <text evidence="1">The sequence shown here is derived from an EMBL/GenBank/DDBJ whole genome shotgun (WGS) entry which is preliminary data.</text>
</comment>